<dbReference type="PANTHER" id="PTHR48111:SF39">
    <property type="entry name" value="TRANSCRIPTIONAL REGULATORY PROTEIN CPXR"/>
    <property type="match status" value="1"/>
</dbReference>
<keyword evidence="13" id="KW-1185">Reference proteome</keyword>
<evidence type="ECO:0000256" key="1">
    <source>
        <dbReference type="ARBA" id="ARBA00004496"/>
    </source>
</evidence>
<dbReference type="InterPro" id="IPR039420">
    <property type="entry name" value="WalR-like"/>
</dbReference>
<dbReference type="GO" id="GO:0003677">
    <property type="term" value="F:DNA binding"/>
    <property type="evidence" value="ECO:0007669"/>
    <property type="project" value="UniProtKB-KW"/>
</dbReference>
<evidence type="ECO:0000256" key="8">
    <source>
        <dbReference type="PROSITE-ProRule" id="PRU00169"/>
    </source>
</evidence>
<dbReference type="InterPro" id="IPR016032">
    <property type="entry name" value="Sig_transdc_resp-reg_C-effctor"/>
</dbReference>
<dbReference type="InterPro" id="IPR036388">
    <property type="entry name" value="WH-like_DNA-bd_sf"/>
</dbReference>
<comment type="subcellular location">
    <subcellularLocation>
        <location evidence="1">Cytoplasm</location>
    </subcellularLocation>
</comment>
<dbReference type="SMART" id="SM00448">
    <property type="entry name" value="REC"/>
    <property type="match status" value="1"/>
</dbReference>
<accession>A0ABQ3G626</accession>
<keyword evidence="3 8" id="KW-0597">Phosphoprotein</keyword>
<evidence type="ECO:0000256" key="6">
    <source>
        <dbReference type="ARBA" id="ARBA00023125"/>
    </source>
</evidence>
<dbReference type="PROSITE" id="PS51755">
    <property type="entry name" value="OMPR_PHOB"/>
    <property type="match status" value="1"/>
</dbReference>
<evidence type="ECO:0000256" key="3">
    <source>
        <dbReference type="ARBA" id="ARBA00022553"/>
    </source>
</evidence>
<dbReference type="InterPro" id="IPR001867">
    <property type="entry name" value="OmpR/PhoB-type_DNA-bd"/>
</dbReference>
<evidence type="ECO:0000256" key="2">
    <source>
        <dbReference type="ARBA" id="ARBA00022490"/>
    </source>
</evidence>
<dbReference type="SMART" id="SM00862">
    <property type="entry name" value="Trans_reg_C"/>
    <property type="match status" value="1"/>
</dbReference>
<feature type="domain" description="OmpR/PhoB-type" evidence="11">
    <location>
        <begin position="116"/>
        <end position="217"/>
    </location>
</feature>
<gene>
    <name evidence="12" type="primary">cpxR</name>
    <name evidence="12" type="ORF">GCM10007320_42750</name>
</gene>
<keyword evidence="2" id="KW-0963">Cytoplasm</keyword>
<feature type="modified residue" description="4-aspartylphosphate" evidence="8">
    <location>
        <position position="37"/>
    </location>
</feature>
<dbReference type="Proteomes" id="UP000626210">
    <property type="component" value="Unassembled WGS sequence"/>
</dbReference>
<dbReference type="Gene3D" id="6.10.250.690">
    <property type="match status" value="1"/>
</dbReference>
<evidence type="ECO:0000259" key="11">
    <source>
        <dbReference type="PROSITE" id="PS51755"/>
    </source>
</evidence>
<keyword evidence="6 9" id="KW-0238">DNA-binding</keyword>
<sequence>MLQEFLQADAVQLDCVHDGGEAVERLAQACFDVVLLDVMLPTLDGYAVLHALRTQALSMPVLMLSARGAEDDRIMGLEAGADDYLPKPFNPRELRARLFAMLRRGLRPAAEAPAPEPVLSLDGLRLLPGRALAAIGEMTVALTAAEARILEALMRAPNRPVSRAQLTRWGLGRALLPADRSLDTHVSNLRRKLGLDGVRGGVPVLRSARGVGYVLHAAGPQRDGAEVPA</sequence>
<keyword evidence="7" id="KW-0804">Transcription</keyword>
<feature type="domain" description="Response regulatory" evidence="10">
    <location>
        <begin position="1"/>
        <end position="102"/>
    </location>
</feature>
<evidence type="ECO:0000256" key="4">
    <source>
        <dbReference type="ARBA" id="ARBA00023012"/>
    </source>
</evidence>
<evidence type="ECO:0000256" key="5">
    <source>
        <dbReference type="ARBA" id="ARBA00023015"/>
    </source>
</evidence>
<protein>
    <submittedName>
        <fullName evidence="12">DNA-binding response regulator</fullName>
    </submittedName>
</protein>
<evidence type="ECO:0000256" key="9">
    <source>
        <dbReference type="PROSITE-ProRule" id="PRU01091"/>
    </source>
</evidence>
<dbReference type="PROSITE" id="PS50110">
    <property type="entry name" value="RESPONSE_REGULATORY"/>
    <property type="match status" value="1"/>
</dbReference>
<dbReference type="EMBL" id="BMYK01000016">
    <property type="protein sequence ID" value="GHC92594.1"/>
    <property type="molecule type" value="Genomic_DNA"/>
</dbReference>
<dbReference type="SUPFAM" id="SSF46894">
    <property type="entry name" value="C-terminal effector domain of the bipartite response regulators"/>
    <property type="match status" value="1"/>
</dbReference>
<feature type="DNA-binding region" description="OmpR/PhoB-type" evidence="9">
    <location>
        <begin position="116"/>
        <end position="217"/>
    </location>
</feature>
<organism evidence="12 13">
    <name type="scientific">Pseudorhodoferax aquiterrae</name>
    <dbReference type="NCBI Taxonomy" id="747304"/>
    <lineage>
        <taxon>Bacteria</taxon>
        <taxon>Pseudomonadati</taxon>
        <taxon>Pseudomonadota</taxon>
        <taxon>Betaproteobacteria</taxon>
        <taxon>Burkholderiales</taxon>
        <taxon>Comamonadaceae</taxon>
    </lineage>
</organism>
<dbReference type="Pfam" id="PF00072">
    <property type="entry name" value="Response_reg"/>
    <property type="match status" value="1"/>
</dbReference>
<dbReference type="InterPro" id="IPR011006">
    <property type="entry name" value="CheY-like_superfamily"/>
</dbReference>
<evidence type="ECO:0000256" key="7">
    <source>
        <dbReference type="ARBA" id="ARBA00023163"/>
    </source>
</evidence>
<name>A0ABQ3G626_9BURK</name>
<reference evidence="13" key="1">
    <citation type="journal article" date="2019" name="Int. J. Syst. Evol. Microbiol.">
        <title>The Global Catalogue of Microorganisms (GCM) 10K type strain sequencing project: providing services to taxonomists for standard genome sequencing and annotation.</title>
        <authorList>
            <consortium name="The Broad Institute Genomics Platform"/>
            <consortium name="The Broad Institute Genome Sequencing Center for Infectious Disease"/>
            <person name="Wu L."/>
            <person name="Ma J."/>
        </authorList>
    </citation>
    <scope>NUCLEOTIDE SEQUENCE [LARGE SCALE GENOMIC DNA]</scope>
    <source>
        <strain evidence="13">KCTC 23314</strain>
    </source>
</reference>
<keyword evidence="4" id="KW-0902">Two-component regulatory system</keyword>
<dbReference type="SUPFAM" id="SSF52172">
    <property type="entry name" value="CheY-like"/>
    <property type="match status" value="1"/>
</dbReference>
<dbReference type="PANTHER" id="PTHR48111">
    <property type="entry name" value="REGULATOR OF RPOS"/>
    <property type="match status" value="1"/>
</dbReference>
<dbReference type="InterPro" id="IPR001789">
    <property type="entry name" value="Sig_transdc_resp-reg_receiver"/>
</dbReference>
<dbReference type="Gene3D" id="1.10.10.10">
    <property type="entry name" value="Winged helix-like DNA-binding domain superfamily/Winged helix DNA-binding domain"/>
    <property type="match status" value="1"/>
</dbReference>
<dbReference type="Pfam" id="PF00486">
    <property type="entry name" value="Trans_reg_C"/>
    <property type="match status" value="1"/>
</dbReference>
<comment type="caution">
    <text evidence="12">The sequence shown here is derived from an EMBL/GenBank/DDBJ whole genome shotgun (WGS) entry which is preliminary data.</text>
</comment>
<keyword evidence="5" id="KW-0805">Transcription regulation</keyword>
<evidence type="ECO:0000313" key="13">
    <source>
        <dbReference type="Proteomes" id="UP000626210"/>
    </source>
</evidence>
<dbReference type="CDD" id="cd00383">
    <property type="entry name" value="trans_reg_C"/>
    <property type="match status" value="1"/>
</dbReference>
<dbReference type="Gene3D" id="3.40.50.2300">
    <property type="match status" value="1"/>
</dbReference>
<evidence type="ECO:0000313" key="12">
    <source>
        <dbReference type="EMBL" id="GHC92594.1"/>
    </source>
</evidence>
<evidence type="ECO:0000259" key="10">
    <source>
        <dbReference type="PROSITE" id="PS50110"/>
    </source>
</evidence>
<proteinExistence type="predicted"/>